<keyword evidence="8" id="KW-0804">Transcription</keyword>
<protein>
    <recommendedName>
        <fullName evidence="2">Stage 0 sporulation protein A homolog</fullName>
    </recommendedName>
</protein>
<dbReference type="SUPFAM" id="SSF52172">
    <property type="entry name" value="CheY-like"/>
    <property type="match status" value="1"/>
</dbReference>
<evidence type="ECO:0000256" key="10">
    <source>
        <dbReference type="PROSITE-ProRule" id="PRU00169"/>
    </source>
</evidence>
<proteinExistence type="predicted"/>
<sequence>MYKVIVVEDETMVRRGIILTINWAALDCVIAGEAANGEEGARLAERLSPDIIVTDVKMPRMDGVEMITRLREEGCTARFIILTAYGDFKYAQSALRLGVSDYLLKPLKDGDLEQAILHIRSQIEKGTEKEAAAPVLRFHADKKSKNKYVAEAIRYIRRHYQENITISTVAEYLEISEGYLSRVLKKETDYTFTSYLTFYRMQVAMSLLKDCRVKVYEVADQVGYSDTAYFSAQFKKLLGVSPSEYQERCGK</sequence>
<evidence type="ECO:0000256" key="2">
    <source>
        <dbReference type="ARBA" id="ARBA00018672"/>
    </source>
</evidence>
<reference evidence="13" key="1">
    <citation type="submission" date="2024-06" db="EMBL/GenBank/DDBJ databases">
        <title>Lacrimispora cavernae sp. nov., a novel anaerobe isolated from bat guano pile inside a cave.</title>
        <authorList>
            <person name="Miller S.L."/>
            <person name="Lu N."/>
            <person name="King J."/>
            <person name="Sankaranarayanan K."/>
            <person name="Lawson P.A."/>
        </authorList>
    </citation>
    <scope>NUCLEOTIDE SEQUENCE</scope>
    <source>
        <strain evidence="13">BS-2</strain>
    </source>
</reference>
<dbReference type="Pfam" id="PF12833">
    <property type="entry name" value="HTH_18"/>
    <property type="match status" value="1"/>
</dbReference>
<dbReference type="SUPFAM" id="SSF46689">
    <property type="entry name" value="Homeodomain-like"/>
    <property type="match status" value="2"/>
</dbReference>
<keyword evidence="7" id="KW-0238">DNA-binding</keyword>
<accession>A0AAU7PRZ8</accession>
<comment type="function">
    <text evidence="9">May play the central regulatory role in sporulation. It may be an element of the effector pathway responsible for the activation of sporulation genes in response to nutritional stress. Spo0A may act in concert with spo0H (a sigma factor) to control the expression of some genes that are critical to the sporulation process.</text>
</comment>
<evidence type="ECO:0000256" key="7">
    <source>
        <dbReference type="ARBA" id="ARBA00023125"/>
    </source>
</evidence>
<dbReference type="PANTHER" id="PTHR42713:SF3">
    <property type="entry name" value="TRANSCRIPTIONAL REGULATORY PROTEIN HPTR"/>
    <property type="match status" value="1"/>
</dbReference>
<dbReference type="PROSITE" id="PS50110">
    <property type="entry name" value="RESPONSE_REGULATORY"/>
    <property type="match status" value="1"/>
</dbReference>
<dbReference type="SMART" id="SM00448">
    <property type="entry name" value="REC"/>
    <property type="match status" value="1"/>
</dbReference>
<evidence type="ECO:0000256" key="4">
    <source>
        <dbReference type="ARBA" id="ARBA00022553"/>
    </source>
</evidence>
<dbReference type="GO" id="GO:0000160">
    <property type="term" value="P:phosphorelay signal transduction system"/>
    <property type="evidence" value="ECO:0007669"/>
    <property type="project" value="UniProtKB-KW"/>
</dbReference>
<feature type="domain" description="Response regulatory" evidence="12">
    <location>
        <begin position="3"/>
        <end position="120"/>
    </location>
</feature>
<dbReference type="InterPro" id="IPR011006">
    <property type="entry name" value="CheY-like_superfamily"/>
</dbReference>
<dbReference type="SMART" id="SM00342">
    <property type="entry name" value="HTH_ARAC"/>
    <property type="match status" value="1"/>
</dbReference>
<dbReference type="GO" id="GO:0043565">
    <property type="term" value="F:sequence-specific DNA binding"/>
    <property type="evidence" value="ECO:0007669"/>
    <property type="project" value="InterPro"/>
</dbReference>
<feature type="domain" description="HTH araC/xylS-type" evidence="11">
    <location>
        <begin position="150"/>
        <end position="248"/>
    </location>
</feature>
<feature type="modified residue" description="4-aspartylphosphate" evidence="10">
    <location>
        <position position="55"/>
    </location>
</feature>
<dbReference type="Gene3D" id="1.10.10.60">
    <property type="entry name" value="Homeodomain-like"/>
    <property type="match status" value="2"/>
</dbReference>
<comment type="subcellular location">
    <subcellularLocation>
        <location evidence="1">Cytoplasm</location>
    </subcellularLocation>
</comment>
<dbReference type="InterPro" id="IPR020449">
    <property type="entry name" value="Tscrpt_reg_AraC-type_HTH"/>
</dbReference>
<keyword evidence="5" id="KW-0902">Two-component regulatory system</keyword>
<dbReference type="PRINTS" id="PR00032">
    <property type="entry name" value="HTHARAC"/>
</dbReference>
<keyword evidence="4 10" id="KW-0597">Phosphoprotein</keyword>
<organism evidence="13">
    <name type="scientific">Lacrimispora sp. BS-2</name>
    <dbReference type="NCBI Taxonomy" id="3151850"/>
    <lineage>
        <taxon>Bacteria</taxon>
        <taxon>Bacillati</taxon>
        <taxon>Bacillota</taxon>
        <taxon>Clostridia</taxon>
        <taxon>Lachnospirales</taxon>
        <taxon>Lachnospiraceae</taxon>
        <taxon>Lacrimispora</taxon>
    </lineage>
</organism>
<dbReference type="InterPro" id="IPR001789">
    <property type="entry name" value="Sig_transdc_resp-reg_receiver"/>
</dbReference>
<evidence type="ECO:0000256" key="6">
    <source>
        <dbReference type="ARBA" id="ARBA00023015"/>
    </source>
</evidence>
<dbReference type="RefSeq" id="WP_349947678.1">
    <property type="nucleotide sequence ID" value="NZ_CP157940.1"/>
</dbReference>
<evidence type="ECO:0000256" key="5">
    <source>
        <dbReference type="ARBA" id="ARBA00023012"/>
    </source>
</evidence>
<dbReference type="EMBL" id="CP157940">
    <property type="protein sequence ID" value="XBS54992.1"/>
    <property type="molecule type" value="Genomic_DNA"/>
</dbReference>
<evidence type="ECO:0000259" key="12">
    <source>
        <dbReference type="PROSITE" id="PS50110"/>
    </source>
</evidence>
<dbReference type="InterPro" id="IPR018060">
    <property type="entry name" value="HTH_AraC"/>
</dbReference>
<evidence type="ECO:0000259" key="11">
    <source>
        <dbReference type="PROSITE" id="PS01124"/>
    </source>
</evidence>
<dbReference type="CDD" id="cd17536">
    <property type="entry name" value="REC_YesN-like"/>
    <property type="match status" value="1"/>
</dbReference>
<dbReference type="Gene3D" id="3.40.50.2300">
    <property type="match status" value="1"/>
</dbReference>
<dbReference type="InterPro" id="IPR009057">
    <property type="entry name" value="Homeodomain-like_sf"/>
</dbReference>
<keyword evidence="3" id="KW-0963">Cytoplasm</keyword>
<dbReference type="GO" id="GO:0003700">
    <property type="term" value="F:DNA-binding transcription factor activity"/>
    <property type="evidence" value="ECO:0007669"/>
    <property type="project" value="InterPro"/>
</dbReference>
<evidence type="ECO:0000256" key="3">
    <source>
        <dbReference type="ARBA" id="ARBA00022490"/>
    </source>
</evidence>
<evidence type="ECO:0000256" key="8">
    <source>
        <dbReference type="ARBA" id="ARBA00023163"/>
    </source>
</evidence>
<gene>
    <name evidence="13" type="ORF">ABFV83_04110</name>
</gene>
<dbReference type="PROSITE" id="PS01124">
    <property type="entry name" value="HTH_ARAC_FAMILY_2"/>
    <property type="match status" value="1"/>
</dbReference>
<dbReference type="Pfam" id="PF00072">
    <property type="entry name" value="Response_reg"/>
    <property type="match status" value="1"/>
</dbReference>
<dbReference type="AlphaFoldDB" id="A0AAU7PRZ8"/>
<evidence type="ECO:0000313" key="13">
    <source>
        <dbReference type="EMBL" id="XBS54992.1"/>
    </source>
</evidence>
<evidence type="ECO:0000256" key="9">
    <source>
        <dbReference type="ARBA" id="ARBA00024867"/>
    </source>
</evidence>
<dbReference type="InterPro" id="IPR018062">
    <property type="entry name" value="HTH_AraC-typ_CS"/>
</dbReference>
<dbReference type="GO" id="GO:0005737">
    <property type="term" value="C:cytoplasm"/>
    <property type="evidence" value="ECO:0007669"/>
    <property type="project" value="UniProtKB-SubCell"/>
</dbReference>
<evidence type="ECO:0000256" key="1">
    <source>
        <dbReference type="ARBA" id="ARBA00004496"/>
    </source>
</evidence>
<name>A0AAU7PRZ8_9FIRM</name>
<dbReference type="PANTHER" id="PTHR42713">
    <property type="entry name" value="HISTIDINE KINASE-RELATED"/>
    <property type="match status" value="1"/>
</dbReference>
<dbReference type="PROSITE" id="PS00041">
    <property type="entry name" value="HTH_ARAC_FAMILY_1"/>
    <property type="match status" value="1"/>
</dbReference>
<keyword evidence="6" id="KW-0805">Transcription regulation</keyword>
<dbReference type="InterPro" id="IPR051552">
    <property type="entry name" value="HptR"/>
</dbReference>